<dbReference type="Pfam" id="PF06744">
    <property type="entry name" value="IcmF_C"/>
    <property type="match status" value="1"/>
</dbReference>
<dbReference type="RefSeq" id="WP_327792771.1">
    <property type="nucleotide sequence ID" value="NZ_JADQAZ010000001.1"/>
</dbReference>
<proteinExistence type="predicted"/>
<evidence type="ECO:0000256" key="1">
    <source>
        <dbReference type="SAM" id="SignalP"/>
    </source>
</evidence>
<feature type="signal peptide" evidence="1">
    <location>
        <begin position="1"/>
        <end position="24"/>
    </location>
</feature>
<dbReference type="InterPro" id="IPR010623">
    <property type="entry name" value="IcmF_C"/>
</dbReference>
<organism evidence="3 4">
    <name type="scientific">Harenicola maris</name>
    <dbReference type="NCBI Taxonomy" id="2841044"/>
    <lineage>
        <taxon>Bacteria</taxon>
        <taxon>Pseudomonadati</taxon>
        <taxon>Pseudomonadota</taxon>
        <taxon>Alphaproteobacteria</taxon>
        <taxon>Rhodobacterales</taxon>
        <taxon>Paracoccaceae</taxon>
        <taxon>Harenicola</taxon>
    </lineage>
</organism>
<dbReference type="PANTHER" id="PTHR36153">
    <property type="entry name" value="INNER MEMBRANE PROTEIN-RELATED"/>
    <property type="match status" value="1"/>
</dbReference>
<dbReference type="PANTHER" id="PTHR36153:SF1">
    <property type="entry name" value="TYPE VI SECRETION SYSTEM COMPONENT TSSM1"/>
    <property type="match status" value="1"/>
</dbReference>
<name>A0AAP2CMI8_9RHOB</name>
<keyword evidence="1" id="KW-0732">Signal</keyword>
<keyword evidence="4" id="KW-1185">Reference proteome</keyword>
<protein>
    <recommendedName>
        <fullName evidence="2">Type VI secretion system IcmF C-terminal domain-containing protein</fullName>
    </recommendedName>
</protein>
<evidence type="ECO:0000313" key="4">
    <source>
        <dbReference type="Proteomes" id="UP001315686"/>
    </source>
</evidence>
<dbReference type="InterPro" id="IPR053156">
    <property type="entry name" value="T6SS_TssM-like"/>
</dbReference>
<feature type="domain" description="Type VI secretion system IcmF C-terminal" evidence="2">
    <location>
        <begin position="104"/>
        <end position="212"/>
    </location>
</feature>
<evidence type="ECO:0000313" key="3">
    <source>
        <dbReference type="EMBL" id="MBT0956573.1"/>
    </source>
</evidence>
<evidence type="ECO:0000259" key="2">
    <source>
        <dbReference type="Pfam" id="PF06744"/>
    </source>
</evidence>
<feature type="chain" id="PRO_5042935998" description="Type VI secretion system IcmF C-terminal domain-containing protein" evidence="1">
    <location>
        <begin position="25"/>
        <end position="230"/>
    </location>
</feature>
<sequence length="230" mass="24212">MAKDRIAGLVAALGLAFCGSVASAGGNEEHADAPQFCAEKIAGKYPFAPNATEEVSLHHFNTMFAPGGLMDAYRDRESASAQQAEAIQSAFFPEGADTPLVTLNIRPVSLHAGSIVVATSINGQIVLTRQKGNVPATIHWPVPAGADTGPATAGVTLRFSPEIEGRASNASFPGLWGLMRFIEASAPELTGNEVRVRHTMGGRHIGFLIKAEGDVFPFLIEELRGFACPS</sequence>
<gene>
    <name evidence="3" type="ORF">IV417_04185</name>
</gene>
<dbReference type="EMBL" id="JADQAZ010000001">
    <property type="protein sequence ID" value="MBT0956573.1"/>
    <property type="molecule type" value="Genomic_DNA"/>
</dbReference>
<reference evidence="3 4" key="1">
    <citation type="journal article" date="2021" name="Arch. Microbiol.">
        <title>Harenicola maris gen. nov., sp. nov. isolated from the Sea of Japan shallow sediments.</title>
        <authorList>
            <person name="Romanenko L.A."/>
            <person name="Kurilenko V.V."/>
            <person name="Chernysheva N.Y."/>
            <person name="Tekutyeva L.A."/>
            <person name="Velansky P.V."/>
            <person name="Svetashev V.I."/>
            <person name="Isaeva M.P."/>
        </authorList>
    </citation>
    <scope>NUCLEOTIDE SEQUENCE [LARGE SCALE GENOMIC DNA]</scope>
    <source>
        <strain evidence="3 4">KMM 3653</strain>
    </source>
</reference>
<dbReference type="Proteomes" id="UP001315686">
    <property type="component" value="Unassembled WGS sequence"/>
</dbReference>
<accession>A0AAP2CMI8</accession>
<comment type="caution">
    <text evidence="3">The sequence shown here is derived from an EMBL/GenBank/DDBJ whole genome shotgun (WGS) entry which is preliminary data.</text>
</comment>
<dbReference type="AlphaFoldDB" id="A0AAP2CMI8"/>